<keyword evidence="12" id="KW-0902">Two-component regulatory system</keyword>
<dbReference type="InterPro" id="IPR036890">
    <property type="entry name" value="HATPase_C_sf"/>
</dbReference>
<dbReference type="EMBL" id="CP009286">
    <property type="protein sequence ID" value="AIQ65506.1"/>
    <property type="molecule type" value="Genomic_DNA"/>
</dbReference>
<dbReference type="InterPro" id="IPR003594">
    <property type="entry name" value="HATPase_dom"/>
</dbReference>
<evidence type="ECO:0000313" key="20">
    <source>
        <dbReference type="EMBL" id="AIQ65506.1"/>
    </source>
</evidence>
<dbReference type="CDD" id="cd00075">
    <property type="entry name" value="HATPase"/>
    <property type="match status" value="1"/>
</dbReference>
<dbReference type="PANTHER" id="PTHR45528">
    <property type="entry name" value="SENSOR HISTIDINE KINASE CPXA"/>
    <property type="match status" value="1"/>
</dbReference>
<dbReference type="KEGG" id="pste:PSTEL_22705"/>
<dbReference type="Pfam" id="PF00672">
    <property type="entry name" value="HAMP"/>
    <property type="match status" value="1"/>
</dbReference>
<comment type="function">
    <text evidence="15">Member of the two-component regulatory system HssS/HssR involved in intracellular heme homeostasis and tempering of staphylococcal virulence. HssS functions as a heme sensor histidine kinase which is autophosphorylated at a histidine residue and transfers its phosphate group to an aspartate residue of HssR. HssR/HssS activates the expression of hrtAB, an efflux pump, in response to extracellular heme, hemin, hemoglobin or blood.</text>
</comment>
<dbReference type="GO" id="GO:0005886">
    <property type="term" value="C:plasma membrane"/>
    <property type="evidence" value="ECO:0007669"/>
    <property type="project" value="UniProtKB-SubCell"/>
</dbReference>
<dbReference type="InterPro" id="IPR003661">
    <property type="entry name" value="HisK_dim/P_dom"/>
</dbReference>
<accession>A0A089LVG0</accession>
<keyword evidence="6" id="KW-0808">Transferase</keyword>
<evidence type="ECO:0000256" key="10">
    <source>
        <dbReference type="ARBA" id="ARBA00022840"/>
    </source>
</evidence>
<dbReference type="Gene3D" id="3.30.565.10">
    <property type="entry name" value="Histidine kinase-like ATPase, C-terminal domain"/>
    <property type="match status" value="1"/>
</dbReference>
<dbReference type="InterPro" id="IPR005467">
    <property type="entry name" value="His_kinase_dom"/>
</dbReference>
<dbReference type="Proteomes" id="UP000029507">
    <property type="component" value="Chromosome"/>
</dbReference>
<dbReference type="FunFam" id="1.10.287.130:FF:000001">
    <property type="entry name" value="Two-component sensor histidine kinase"/>
    <property type="match status" value="1"/>
</dbReference>
<dbReference type="SMART" id="SM00388">
    <property type="entry name" value="HisKA"/>
    <property type="match status" value="1"/>
</dbReference>
<dbReference type="PROSITE" id="PS50109">
    <property type="entry name" value="HIS_KIN"/>
    <property type="match status" value="1"/>
</dbReference>
<dbReference type="GO" id="GO:0000155">
    <property type="term" value="F:phosphorelay sensor kinase activity"/>
    <property type="evidence" value="ECO:0007669"/>
    <property type="project" value="InterPro"/>
</dbReference>
<evidence type="ECO:0000256" key="11">
    <source>
        <dbReference type="ARBA" id="ARBA00022989"/>
    </source>
</evidence>
<evidence type="ECO:0000256" key="14">
    <source>
        <dbReference type="ARBA" id="ARBA00023136"/>
    </source>
</evidence>
<protein>
    <recommendedName>
        <fullName evidence="16">Heme sensor protein HssS</fullName>
        <ecNumber evidence="3">2.7.13.3</ecNumber>
    </recommendedName>
</protein>
<dbReference type="GO" id="GO:0005524">
    <property type="term" value="F:ATP binding"/>
    <property type="evidence" value="ECO:0007669"/>
    <property type="project" value="UniProtKB-KW"/>
</dbReference>
<dbReference type="CDD" id="cd06225">
    <property type="entry name" value="HAMP"/>
    <property type="match status" value="1"/>
</dbReference>
<organism evidence="20 21">
    <name type="scientific">Paenibacillus stellifer</name>
    <dbReference type="NCBI Taxonomy" id="169760"/>
    <lineage>
        <taxon>Bacteria</taxon>
        <taxon>Bacillati</taxon>
        <taxon>Bacillota</taxon>
        <taxon>Bacilli</taxon>
        <taxon>Bacillales</taxon>
        <taxon>Paenibacillaceae</taxon>
        <taxon>Paenibacillus</taxon>
    </lineage>
</organism>
<keyword evidence="14 17" id="KW-0472">Membrane</keyword>
<keyword evidence="13" id="KW-0843">Virulence</keyword>
<keyword evidence="9 20" id="KW-0418">Kinase</keyword>
<keyword evidence="8" id="KW-0547">Nucleotide-binding</keyword>
<dbReference type="SMART" id="SM00304">
    <property type="entry name" value="HAMP"/>
    <property type="match status" value="1"/>
</dbReference>
<evidence type="ECO:0000256" key="15">
    <source>
        <dbReference type="ARBA" id="ARBA00037219"/>
    </source>
</evidence>
<dbReference type="CDD" id="cd00082">
    <property type="entry name" value="HisKA"/>
    <property type="match status" value="1"/>
</dbReference>
<evidence type="ECO:0000313" key="21">
    <source>
        <dbReference type="Proteomes" id="UP000029507"/>
    </source>
</evidence>
<dbReference type="Gene3D" id="1.10.287.130">
    <property type="match status" value="1"/>
</dbReference>
<gene>
    <name evidence="20" type="ORF">PSTEL_22705</name>
</gene>
<dbReference type="EC" id="2.7.13.3" evidence="3"/>
<evidence type="ECO:0000256" key="5">
    <source>
        <dbReference type="ARBA" id="ARBA00022553"/>
    </source>
</evidence>
<keyword evidence="11 17" id="KW-1133">Transmembrane helix</keyword>
<evidence type="ECO:0000256" key="8">
    <source>
        <dbReference type="ARBA" id="ARBA00022741"/>
    </source>
</evidence>
<keyword evidence="5" id="KW-0597">Phosphoprotein</keyword>
<sequence length="348" mass="39345">MRRKKNRGLWWYFVSLVFVIILFFILIMSILAYLYFQIDNNTTVHKNPFPPILLLVLFSLVIGTSITIEVGRRILSPIKDFSNAAKEIANGNFDIYLNESHRVNEISDVAHHFNIMVQELRSIETLRNDFVVNVSHEFKTPIAAIEGYATLLQEDNLSQEEHDEYTRMIIESARQLSTLSGNILRISKLENQEMLTELTEYRLDEQLRQALLLLESMWTPKQLSLNIDLDELRYYGNEDLMMQVWLNMLGNAIKFTPECGEISVSLHLDGPWISVVISDTGIGMPPGVSKHIFEKFYQGDPARSAEGNGLGLPLVARIISLSRGTIEVTSAPGQGSTFTVRLPAVAGG</sequence>
<evidence type="ECO:0000256" key="2">
    <source>
        <dbReference type="ARBA" id="ARBA00004651"/>
    </source>
</evidence>
<dbReference type="Pfam" id="PF00512">
    <property type="entry name" value="HisKA"/>
    <property type="match status" value="1"/>
</dbReference>
<dbReference type="Pfam" id="PF02518">
    <property type="entry name" value="HATPase_c"/>
    <property type="match status" value="1"/>
</dbReference>
<dbReference type="PROSITE" id="PS50885">
    <property type="entry name" value="HAMP"/>
    <property type="match status" value="1"/>
</dbReference>
<keyword evidence="21" id="KW-1185">Reference proteome</keyword>
<dbReference type="SUPFAM" id="SSF158472">
    <property type="entry name" value="HAMP domain-like"/>
    <property type="match status" value="1"/>
</dbReference>
<keyword evidence="7 17" id="KW-0812">Transmembrane</keyword>
<feature type="transmembrane region" description="Helical" evidence="17">
    <location>
        <begin position="9"/>
        <end position="36"/>
    </location>
</feature>
<dbReference type="InterPro" id="IPR004358">
    <property type="entry name" value="Sig_transdc_His_kin-like_C"/>
</dbReference>
<dbReference type="SUPFAM" id="SSF47384">
    <property type="entry name" value="Homodimeric domain of signal transducing histidine kinase"/>
    <property type="match status" value="1"/>
</dbReference>
<evidence type="ECO:0000256" key="12">
    <source>
        <dbReference type="ARBA" id="ARBA00023012"/>
    </source>
</evidence>
<dbReference type="STRING" id="169760.PSTEL_22705"/>
<dbReference type="AlphaFoldDB" id="A0A089LVG0"/>
<evidence type="ECO:0000256" key="7">
    <source>
        <dbReference type="ARBA" id="ARBA00022692"/>
    </source>
</evidence>
<feature type="domain" description="Histidine kinase" evidence="18">
    <location>
        <begin position="133"/>
        <end position="346"/>
    </location>
</feature>
<dbReference type="PRINTS" id="PR00344">
    <property type="entry name" value="BCTRLSENSOR"/>
</dbReference>
<evidence type="ECO:0000256" key="6">
    <source>
        <dbReference type="ARBA" id="ARBA00022679"/>
    </source>
</evidence>
<keyword evidence="4" id="KW-1003">Cell membrane</keyword>
<proteinExistence type="predicted"/>
<reference evidence="20 21" key="1">
    <citation type="submission" date="2014-08" db="EMBL/GenBank/DDBJ databases">
        <title>Comparative genomics of the Paenibacillus odorifer group.</title>
        <authorList>
            <person name="den Bakker H.C."/>
            <person name="Tsai Y.-C."/>
            <person name="Martin N."/>
            <person name="Korlach J."/>
            <person name="Wiedmann M."/>
        </authorList>
    </citation>
    <scope>NUCLEOTIDE SEQUENCE [LARGE SCALE GENOMIC DNA]</scope>
    <source>
        <strain evidence="20 21">DSM 14472</strain>
    </source>
</reference>
<comment type="subcellular location">
    <subcellularLocation>
        <location evidence="2">Cell membrane</location>
        <topology evidence="2">Multi-pass membrane protein</topology>
    </subcellularLocation>
</comment>
<comment type="catalytic activity">
    <reaction evidence="1">
        <text>ATP + protein L-histidine = ADP + protein N-phospho-L-histidine.</text>
        <dbReference type="EC" id="2.7.13.3"/>
    </reaction>
</comment>
<dbReference type="FunFam" id="3.30.565.10:FF:000006">
    <property type="entry name" value="Sensor histidine kinase WalK"/>
    <property type="match status" value="1"/>
</dbReference>
<feature type="transmembrane region" description="Helical" evidence="17">
    <location>
        <begin position="48"/>
        <end position="68"/>
    </location>
</feature>
<dbReference type="InterPro" id="IPR003660">
    <property type="entry name" value="HAMP_dom"/>
</dbReference>
<evidence type="ECO:0000256" key="3">
    <source>
        <dbReference type="ARBA" id="ARBA00012438"/>
    </source>
</evidence>
<dbReference type="OrthoDB" id="9813151at2"/>
<feature type="domain" description="HAMP" evidence="19">
    <location>
        <begin position="72"/>
        <end position="125"/>
    </location>
</feature>
<evidence type="ECO:0000256" key="13">
    <source>
        <dbReference type="ARBA" id="ARBA00023026"/>
    </source>
</evidence>
<dbReference type="SMART" id="SM00387">
    <property type="entry name" value="HATPase_c"/>
    <property type="match status" value="1"/>
</dbReference>
<keyword evidence="10" id="KW-0067">ATP-binding</keyword>
<dbReference type="InterPro" id="IPR036097">
    <property type="entry name" value="HisK_dim/P_sf"/>
</dbReference>
<evidence type="ECO:0000256" key="1">
    <source>
        <dbReference type="ARBA" id="ARBA00000085"/>
    </source>
</evidence>
<dbReference type="SUPFAM" id="SSF55874">
    <property type="entry name" value="ATPase domain of HSP90 chaperone/DNA topoisomerase II/histidine kinase"/>
    <property type="match status" value="1"/>
</dbReference>
<evidence type="ECO:0000259" key="18">
    <source>
        <dbReference type="PROSITE" id="PS50109"/>
    </source>
</evidence>
<dbReference type="Gene3D" id="6.10.340.10">
    <property type="match status" value="1"/>
</dbReference>
<evidence type="ECO:0000256" key="17">
    <source>
        <dbReference type="SAM" id="Phobius"/>
    </source>
</evidence>
<evidence type="ECO:0000259" key="19">
    <source>
        <dbReference type="PROSITE" id="PS50885"/>
    </source>
</evidence>
<name>A0A089LVG0_9BACL</name>
<evidence type="ECO:0000256" key="9">
    <source>
        <dbReference type="ARBA" id="ARBA00022777"/>
    </source>
</evidence>
<dbReference type="HOGENOM" id="CLU_000445_89_3_9"/>
<evidence type="ECO:0000256" key="4">
    <source>
        <dbReference type="ARBA" id="ARBA00022475"/>
    </source>
</evidence>
<dbReference type="PANTHER" id="PTHR45528:SF11">
    <property type="entry name" value="HISTIDINE KINASE"/>
    <property type="match status" value="1"/>
</dbReference>
<dbReference type="InterPro" id="IPR050398">
    <property type="entry name" value="HssS/ArlS-like"/>
</dbReference>
<evidence type="ECO:0000256" key="16">
    <source>
        <dbReference type="ARBA" id="ARBA00040841"/>
    </source>
</evidence>